<organism evidence="1 2">
    <name type="scientific">Drouetiella hepatica Uher 2000/2452</name>
    <dbReference type="NCBI Taxonomy" id="904376"/>
    <lineage>
        <taxon>Bacteria</taxon>
        <taxon>Bacillati</taxon>
        <taxon>Cyanobacteriota</taxon>
        <taxon>Cyanophyceae</taxon>
        <taxon>Oculatellales</taxon>
        <taxon>Oculatellaceae</taxon>
        <taxon>Drouetiella</taxon>
    </lineage>
</organism>
<gene>
    <name evidence="1" type="ORF">KME15_00015</name>
</gene>
<evidence type="ECO:0000313" key="2">
    <source>
        <dbReference type="Proteomes" id="UP000757435"/>
    </source>
</evidence>
<evidence type="ECO:0000313" key="1">
    <source>
        <dbReference type="EMBL" id="MBW4657035.1"/>
    </source>
</evidence>
<proteinExistence type="predicted"/>
<name>A0A951UK86_9CYAN</name>
<dbReference type="AlphaFoldDB" id="A0A951UK86"/>
<reference evidence="1" key="2">
    <citation type="journal article" date="2022" name="Microbiol. Resour. Announc.">
        <title>Metagenome Sequencing to Explore Phylogenomics of Terrestrial Cyanobacteria.</title>
        <authorList>
            <person name="Ward R.D."/>
            <person name="Stajich J.E."/>
            <person name="Johansen J.R."/>
            <person name="Huntemann M."/>
            <person name="Clum A."/>
            <person name="Foster B."/>
            <person name="Foster B."/>
            <person name="Roux S."/>
            <person name="Palaniappan K."/>
            <person name="Varghese N."/>
            <person name="Mukherjee S."/>
            <person name="Reddy T.B.K."/>
            <person name="Daum C."/>
            <person name="Copeland A."/>
            <person name="Chen I.A."/>
            <person name="Ivanova N.N."/>
            <person name="Kyrpides N.C."/>
            <person name="Shapiro N."/>
            <person name="Eloe-Fadrosh E.A."/>
            <person name="Pietrasiak N."/>
        </authorList>
    </citation>
    <scope>NUCLEOTIDE SEQUENCE</scope>
    <source>
        <strain evidence="1">UHER 2000/2452</strain>
    </source>
</reference>
<comment type="caution">
    <text evidence="1">The sequence shown here is derived from an EMBL/GenBank/DDBJ whole genome shotgun (WGS) entry which is preliminary data.</text>
</comment>
<protein>
    <submittedName>
        <fullName evidence="1">Uncharacterized protein</fullName>
    </submittedName>
</protein>
<dbReference type="Proteomes" id="UP000757435">
    <property type="component" value="Unassembled WGS sequence"/>
</dbReference>
<sequence length="70" mass="7706">MNISTVYWFELEKLSSKSSLAFSKSIGASMQSDFAQAKFVHQSSKSTFAEAKLDFAQAKPVNRNSKSALP</sequence>
<accession>A0A951UK86</accession>
<reference evidence="1" key="1">
    <citation type="submission" date="2021-05" db="EMBL/GenBank/DDBJ databases">
        <authorList>
            <person name="Pietrasiak N."/>
            <person name="Ward R."/>
            <person name="Stajich J.E."/>
            <person name="Kurbessoian T."/>
        </authorList>
    </citation>
    <scope>NUCLEOTIDE SEQUENCE</scope>
    <source>
        <strain evidence="1">UHER 2000/2452</strain>
    </source>
</reference>
<dbReference type="EMBL" id="JAHHHD010000001">
    <property type="protein sequence ID" value="MBW4657035.1"/>
    <property type="molecule type" value="Genomic_DNA"/>
</dbReference>